<feature type="region of interest" description="Disordered" evidence="1">
    <location>
        <begin position="1151"/>
        <end position="1182"/>
    </location>
</feature>
<feature type="region of interest" description="Disordered" evidence="1">
    <location>
        <begin position="1018"/>
        <end position="1041"/>
    </location>
</feature>
<feature type="region of interest" description="Disordered" evidence="1">
    <location>
        <begin position="70"/>
        <end position="97"/>
    </location>
</feature>
<feature type="region of interest" description="Disordered" evidence="1">
    <location>
        <begin position="477"/>
        <end position="502"/>
    </location>
</feature>
<sequence>MRHAAGGDAPPQLLKEDQSSAPAPGFDNNRNRRDRGWKVRVTSPAAVLSAGVVLLVVGAALVATPLALHSARQQGPPPPPPPPTVPPPDSGLDAEGVPFDAAQPAQAEGELRDCDTVLVGREAYEAAAAAAQAALLGGRAADVAPEAAQAALGRLPPLLFGTVFWVLVSEGHPWANGFPAAAAAQVESLNSAFRSLGMQFRLDGVVAVPAPDDESVTQCTERWQALAAGLLGGAERSGDSSSSSSGTADPSDPPLVHVIVCEPEGVRGAAVVLGGGEGGGSGDGVGGRGGADAGTILLRRSSLWQSLSSLVHQVGGMDFTPGQAARMHALLRAHRPRLFAAASAAPQPQAPLEFRAAWQSAPPPLVVQAAQTAAVQQQAAAAAAAAAAAQPGDAISSATARQVAAAAAAYAAVHAAERYGDPWHQAALAADSHLSGAPQACACLGADALGRVFWTGLLNASYPVAAIRLLVPTQLDGSGGSGGEEGDGEAGGAGGGAAAPWAVPTGAADGEVEVEVWVGDSLNHDQNRRCAAAGNDSNGTAAAPPRLLLPLRQPLHMLPCAAPLAGRFVTVALAAPAAAAQQQPLRHRLCLCQVQALSAVVPAVPAPSWSSASSHGSSSSGNGGHGSSQPLPAAVLNITADMAASQSGGSGTVNASLALASQQLQHQQKQKQQQVEQQQAGQQAGQPLLLLLEEEEPEAWGLSVPTCSSGASSDPGQPSWWSLDTGLDGSWVRGLRLALPFACRNSSGEDEDASSGGTATYSDATSAAAAECVPGAPTDLTVYVGNSPPALLLRNVAAARGSLCATVAALPGQPLQADCGRYMQGRHVTVVSTAQAPALSLCDVQLLGAEELQLSHHMQQPQRLLLPPDQQASFTLPIDGNAGSCVTAPVGAGGDASWQLQLDGSYPLLAVQLAAAPAGNGSLAVELLDGGGAVAVLLQPSTAGAPSNDSSSGGGSGGSGSMMVELAGPTQAAALRVRGFASLCDVRVLASAAEPSRSYQLLPDAGWVALGGEPSDGAGTLVSSSGGGNGGASTSSPPWQPFDGKVSTCLTAKPQPGSTSSGAAVELRLGRQYSVDGVRLVAGGVRPQAVDILPAAGAPCAVNVTLNPWQPLLVACQGGPRATDRLTLQLSAAATAWRPAGRRALQVVARSAGGSPGGNVLDRPSVAPGQDRRRESKRRRPPEYRVLLHNDNVNRREYVVKVLMKVVDGTTVDDAVNIMNEAHLNGLALVAQCAQDQAELYCESLRQHGLISTLEPAGGGSGSGSDGTST</sequence>
<evidence type="ECO:0000256" key="1">
    <source>
        <dbReference type="SAM" id="MobiDB-lite"/>
    </source>
</evidence>
<dbReference type="InterPro" id="IPR014719">
    <property type="entry name" value="Ribosomal_bL12_C/ClpS-like"/>
</dbReference>
<evidence type="ECO:0000256" key="2">
    <source>
        <dbReference type="SAM" id="Phobius"/>
    </source>
</evidence>
<proteinExistence type="inferred from homology"/>
<feature type="region of interest" description="Disordered" evidence="1">
    <location>
        <begin position="1"/>
        <end position="37"/>
    </location>
</feature>
<feature type="region of interest" description="Disordered" evidence="1">
    <location>
        <begin position="607"/>
        <end position="631"/>
    </location>
</feature>
<feature type="transmembrane region" description="Helical" evidence="2">
    <location>
        <begin position="45"/>
        <end position="68"/>
    </location>
</feature>
<keyword evidence="4" id="KW-0645">Protease</keyword>
<name>A0A2P6UYY4_9CHLO</name>
<organism evidence="4 5">
    <name type="scientific">Micractinium conductrix</name>
    <dbReference type="NCBI Taxonomy" id="554055"/>
    <lineage>
        <taxon>Eukaryota</taxon>
        <taxon>Viridiplantae</taxon>
        <taxon>Chlorophyta</taxon>
        <taxon>core chlorophytes</taxon>
        <taxon>Trebouxiophyceae</taxon>
        <taxon>Chlorellales</taxon>
        <taxon>Chlorellaceae</taxon>
        <taxon>Chlorella clade</taxon>
        <taxon>Micractinium</taxon>
    </lineage>
</organism>
<dbReference type="InterPro" id="IPR022935">
    <property type="entry name" value="ClpS"/>
</dbReference>
<dbReference type="InterPro" id="IPR003769">
    <property type="entry name" value="ClpS_core"/>
</dbReference>
<accession>A0A2P6UYY4</accession>
<dbReference type="GO" id="GO:0006508">
    <property type="term" value="P:proteolysis"/>
    <property type="evidence" value="ECO:0007669"/>
    <property type="project" value="UniProtKB-KW"/>
</dbReference>
<dbReference type="AlphaFoldDB" id="A0A2P6UYY4"/>
<feature type="compositionally biased region" description="Low complexity" evidence="1">
    <location>
        <begin position="607"/>
        <end position="620"/>
    </location>
</feature>
<evidence type="ECO:0000313" key="5">
    <source>
        <dbReference type="Proteomes" id="UP000239649"/>
    </source>
</evidence>
<dbReference type="SUPFAM" id="SSF54736">
    <property type="entry name" value="ClpS-like"/>
    <property type="match status" value="1"/>
</dbReference>
<dbReference type="HAMAP" id="MF_00302">
    <property type="entry name" value="ClpS"/>
    <property type="match status" value="1"/>
</dbReference>
<keyword evidence="2" id="KW-0472">Membrane</keyword>
<keyword evidence="2" id="KW-1133">Transmembrane helix</keyword>
<dbReference type="PANTHER" id="PTHR33473:SF17">
    <property type="entry name" value="ATP-DEPENDENT CLP PROTEASE ADAPTER PROTEIN CLPS1, CHLOROPLASTIC"/>
    <property type="match status" value="1"/>
</dbReference>
<dbReference type="OrthoDB" id="2013930at2759"/>
<gene>
    <name evidence="4" type="ORF">C2E20_9283</name>
</gene>
<keyword evidence="4" id="KW-0378">Hydrolase</keyword>
<feature type="compositionally biased region" description="Low complexity" evidence="1">
    <location>
        <begin position="239"/>
        <end position="250"/>
    </location>
</feature>
<feature type="domain" description="Adaptor protein ClpS core" evidence="3">
    <location>
        <begin position="1180"/>
        <end position="1250"/>
    </location>
</feature>
<feature type="region of interest" description="Disordered" evidence="1">
    <location>
        <begin position="233"/>
        <end position="255"/>
    </location>
</feature>
<dbReference type="GO" id="GO:0008233">
    <property type="term" value="F:peptidase activity"/>
    <property type="evidence" value="ECO:0007669"/>
    <property type="project" value="UniProtKB-KW"/>
</dbReference>
<dbReference type="Gene3D" id="3.30.1390.10">
    <property type="match status" value="1"/>
</dbReference>
<dbReference type="EMBL" id="LHPF02000159">
    <property type="protein sequence ID" value="PSC67048.1"/>
    <property type="molecule type" value="Genomic_DNA"/>
</dbReference>
<protein>
    <submittedName>
        <fullName evidence="4">ATP-dependent Clp protease adaptor containing</fullName>
    </submittedName>
</protein>
<feature type="compositionally biased region" description="Pro residues" evidence="1">
    <location>
        <begin position="75"/>
        <end position="89"/>
    </location>
</feature>
<dbReference type="Pfam" id="PF02617">
    <property type="entry name" value="ClpS"/>
    <property type="match status" value="1"/>
</dbReference>
<evidence type="ECO:0000313" key="4">
    <source>
        <dbReference type="EMBL" id="PSC67048.1"/>
    </source>
</evidence>
<keyword evidence="2" id="KW-0812">Transmembrane</keyword>
<dbReference type="GO" id="GO:0030163">
    <property type="term" value="P:protein catabolic process"/>
    <property type="evidence" value="ECO:0007669"/>
    <property type="project" value="InterPro"/>
</dbReference>
<evidence type="ECO:0000259" key="3">
    <source>
        <dbReference type="Pfam" id="PF02617"/>
    </source>
</evidence>
<dbReference type="PANTHER" id="PTHR33473">
    <property type="entry name" value="ATP-DEPENDENT CLP PROTEASE ADAPTER PROTEIN CLPS1, CHLOROPLASTIC"/>
    <property type="match status" value="1"/>
</dbReference>
<dbReference type="Proteomes" id="UP000239649">
    <property type="component" value="Unassembled WGS sequence"/>
</dbReference>
<reference evidence="4 5" key="1">
    <citation type="journal article" date="2018" name="Plant J.">
        <title>Genome sequences of Chlorella sorokiniana UTEX 1602 and Micractinium conductrix SAG 241.80: implications to maltose excretion by a green alga.</title>
        <authorList>
            <person name="Arriola M.B."/>
            <person name="Velmurugan N."/>
            <person name="Zhang Y."/>
            <person name="Plunkett M.H."/>
            <person name="Hondzo H."/>
            <person name="Barney B.M."/>
        </authorList>
    </citation>
    <scope>NUCLEOTIDE SEQUENCE [LARGE SCALE GENOMIC DNA]</scope>
    <source>
        <strain evidence="4 5">SAG 241.80</strain>
    </source>
</reference>
<feature type="region of interest" description="Disordered" evidence="1">
    <location>
        <begin position="942"/>
        <end position="964"/>
    </location>
</feature>
<comment type="caution">
    <text evidence="4">The sequence shown here is derived from an EMBL/GenBank/DDBJ whole genome shotgun (WGS) entry which is preliminary data.</text>
</comment>
<feature type="compositionally biased region" description="Gly residues" evidence="1">
    <location>
        <begin position="477"/>
        <end position="497"/>
    </location>
</feature>
<keyword evidence="5" id="KW-1185">Reference proteome</keyword>
<dbReference type="STRING" id="554055.A0A2P6UYY4"/>